<dbReference type="Gene3D" id="6.10.250.3150">
    <property type="match status" value="1"/>
</dbReference>
<dbReference type="Gene3D" id="2.70.70.10">
    <property type="entry name" value="Glucose Permease (Domain IIA)"/>
    <property type="match status" value="1"/>
</dbReference>
<reference evidence="6" key="1">
    <citation type="journal article" date="2019" name="Int. J. Syst. Evol. Microbiol.">
        <title>The Global Catalogue of Microorganisms (GCM) 10K type strain sequencing project: providing services to taxonomists for standard genome sequencing and annotation.</title>
        <authorList>
            <consortium name="The Broad Institute Genomics Platform"/>
            <consortium name="The Broad Institute Genome Sequencing Center for Infectious Disease"/>
            <person name="Wu L."/>
            <person name="Ma J."/>
        </authorList>
    </citation>
    <scope>NUCLEOTIDE SEQUENCE [LARGE SCALE GENOMIC DNA]</scope>
    <source>
        <strain evidence="6">KCTC 42247</strain>
    </source>
</reference>
<evidence type="ECO:0000256" key="3">
    <source>
        <dbReference type="SAM" id="SignalP"/>
    </source>
</evidence>
<feature type="chain" id="PRO_5046912943" evidence="3">
    <location>
        <begin position="26"/>
        <end position="421"/>
    </location>
</feature>
<dbReference type="InterPro" id="IPR050570">
    <property type="entry name" value="Cell_wall_metabolism_enzyme"/>
</dbReference>
<comment type="caution">
    <text evidence="5">The sequence shown here is derived from an EMBL/GenBank/DDBJ whole genome shotgun (WGS) entry which is preliminary data.</text>
</comment>
<dbReference type="PANTHER" id="PTHR21666:SF289">
    <property type="entry name" value="L-ALA--D-GLU ENDOPEPTIDASE"/>
    <property type="match status" value="1"/>
</dbReference>
<dbReference type="GO" id="GO:0016787">
    <property type="term" value="F:hydrolase activity"/>
    <property type="evidence" value="ECO:0007669"/>
    <property type="project" value="UniProtKB-KW"/>
</dbReference>
<dbReference type="PANTHER" id="PTHR21666">
    <property type="entry name" value="PEPTIDASE-RELATED"/>
    <property type="match status" value="1"/>
</dbReference>
<dbReference type="Proteomes" id="UP001597418">
    <property type="component" value="Unassembled WGS sequence"/>
</dbReference>
<keyword evidence="1 3" id="KW-0732">Signal</keyword>
<evidence type="ECO:0000259" key="4">
    <source>
        <dbReference type="Pfam" id="PF01551"/>
    </source>
</evidence>
<dbReference type="InterPro" id="IPR016047">
    <property type="entry name" value="M23ase_b-sheet_dom"/>
</dbReference>
<dbReference type="EMBL" id="JBHUMB010000013">
    <property type="protein sequence ID" value="MFD2743869.1"/>
    <property type="molecule type" value="Genomic_DNA"/>
</dbReference>
<gene>
    <name evidence="5" type="ORF">ACFSQ6_10730</name>
</gene>
<name>A0ABW5UD68_9SPHI</name>
<proteinExistence type="predicted"/>
<feature type="coiled-coil region" evidence="2">
    <location>
        <begin position="80"/>
        <end position="107"/>
    </location>
</feature>
<protein>
    <submittedName>
        <fullName evidence="5">Murein hydrolase activator EnvC family protein</fullName>
    </submittedName>
</protein>
<dbReference type="InterPro" id="IPR011055">
    <property type="entry name" value="Dup_hybrid_motif"/>
</dbReference>
<keyword evidence="2" id="KW-0175">Coiled coil</keyword>
<sequence>MIKKIIFSIAFACLAVVLCFGQSSAELKKQRERIDAEIATLQKGLRAKLQEKLLSQNEVASLSKQLNLREDKISTINKELQIISNQITKNTREVAALEAELEKMRRDYEKMILFAFRNKNAYNKMMFIFASRDFNQGFKRVKYLQQFNDARKVKAAEIEATQKEIQLKLAQLEVDKQTQAKLLAEQRAERDVISKDRSNHQQELSKLVREERGFQSQLTSKQQEKKRLDAAIRTAIAREVAAAKRLEEERRRKLAEAEAKRSGTTVVEAEKKIEEKTGSNVLNSTPEATRLSADFKSNRGRLPWPVAQGNIISAFGRKTVERGVTVDDLDVGIRTGSNASVRAVFDGEVAQALPGLVVVRHGEFFTTYSNLKSHSVRRGEKISRGQTIGTVDDDPDRGYPVLNFGVYQGQNPQDPSGWLAR</sequence>
<keyword evidence="5" id="KW-0378">Hydrolase</keyword>
<dbReference type="SUPFAM" id="SSF51261">
    <property type="entry name" value="Duplicated hybrid motif"/>
    <property type="match status" value="1"/>
</dbReference>
<dbReference type="RefSeq" id="WP_380884825.1">
    <property type="nucleotide sequence ID" value="NZ_JBHUMB010000013.1"/>
</dbReference>
<dbReference type="Pfam" id="PF01551">
    <property type="entry name" value="Peptidase_M23"/>
    <property type="match status" value="1"/>
</dbReference>
<accession>A0ABW5UD68</accession>
<feature type="domain" description="M23ase beta-sheet core" evidence="4">
    <location>
        <begin position="333"/>
        <end position="415"/>
    </location>
</feature>
<dbReference type="CDD" id="cd12797">
    <property type="entry name" value="M23_peptidase"/>
    <property type="match status" value="1"/>
</dbReference>
<evidence type="ECO:0000256" key="1">
    <source>
        <dbReference type="ARBA" id="ARBA00022729"/>
    </source>
</evidence>
<feature type="coiled-coil region" evidence="2">
    <location>
        <begin position="153"/>
        <end position="203"/>
    </location>
</feature>
<evidence type="ECO:0000313" key="6">
    <source>
        <dbReference type="Proteomes" id="UP001597418"/>
    </source>
</evidence>
<evidence type="ECO:0000256" key="2">
    <source>
        <dbReference type="SAM" id="Coils"/>
    </source>
</evidence>
<feature type="signal peptide" evidence="3">
    <location>
        <begin position="1"/>
        <end position="25"/>
    </location>
</feature>
<organism evidence="5 6">
    <name type="scientific">Sphingobacterium populi</name>
    <dbReference type="NCBI Taxonomy" id="1812824"/>
    <lineage>
        <taxon>Bacteria</taxon>
        <taxon>Pseudomonadati</taxon>
        <taxon>Bacteroidota</taxon>
        <taxon>Sphingobacteriia</taxon>
        <taxon>Sphingobacteriales</taxon>
        <taxon>Sphingobacteriaceae</taxon>
        <taxon>Sphingobacterium</taxon>
    </lineage>
</organism>
<evidence type="ECO:0000313" key="5">
    <source>
        <dbReference type="EMBL" id="MFD2743869.1"/>
    </source>
</evidence>
<keyword evidence="6" id="KW-1185">Reference proteome</keyword>